<evidence type="ECO:0000313" key="2">
    <source>
        <dbReference type="Proteomes" id="UP000199382"/>
    </source>
</evidence>
<dbReference type="OrthoDB" id="7990239at2"/>
<dbReference type="EMBL" id="FNEK01000109">
    <property type="protein sequence ID" value="SDL72795.1"/>
    <property type="molecule type" value="Genomic_DNA"/>
</dbReference>
<organism evidence="1 2">
    <name type="scientific">Aliiruegeria lutimaris</name>
    <dbReference type="NCBI Taxonomy" id="571298"/>
    <lineage>
        <taxon>Bacteria</taxon>
        <taxon>Pseudomonadati</taxon>
        <taxon>Pseudomonadota</taxon>
        <taxon>Alphaproteobacteria</taxon>
        <taxon>Rhodobacterales</taxon>
        <taxon>Roseobacteraceae</taxon>
        <taxon>Aliiruegeria</taxon>
    </lineage>
</organism>
<dbReference type="Proteomes" id="UP000199382">
    <property type="component" value="Unassembled WGS sequence"/>
</dbReference>
<keyword evidence="2" id="KW-1185">Reference proteome</keyword>
<protein>
    <submittedName>
        <fullName evidence="1">Uncharacterized protein</fullName>
    </submittedName>
</protein>
<dbReference type="RefSeq" id="WP_093164362.1">
    <property type="nucleotide sequence ID" value="NZ_FNEK01000109.1"/>
</dbReference>
<name>A0A1G9MGL0_9RHOB</name>
<proteinExistence type="predicted"/>
<reference evidence="1 2" key="1">
    <citation type="submission" date="2016-10" db="EMBL/GenBank/DDBJ databases">
        <authorList>
            <person name="de Groot N.N."/>
        </authorList>
    </citation>
    <scope>NUCLEOTIDE SEQUENCE [LARGE SCALE GENOMIC DNA]</scope>
    <source>
        <strain evidence="1 2">DSM 25294</strain>
    </source>
</reference>
<dbReference type="AlphaFoldDB" id="A0A1G9MGL0"/>
<evidence type="ECO:0000313" key="1">
    <source>
        <dbReference type="EMBL" id="SDL72795.1"/>
    </source>
</evidence>
<gene>
    <name evidence="1" type="ORF">SAMN04488026_110913</name>
</gene>
<sequence length="209" mass="23890">MQNLNAVGFYWTLPVPWLGFTDISQDIDEAAAHSRTIRYQRDRIRRYAKDHGFDLVHESVFMEIAPDRGSQYVHSPLGRVERICTAQEATLLLVDFSEVQGMRSHDIMRHWAEQTRIDVVQLSPDPVSTAEWSFDPAAHFKEWKNRQADWSASKPERDKQTLARIRELQETGAKLPGIARTLAAEGVLTSSGKPWTADNLRKFLKAQTS</sequence>
<accession>A0A1G9MGL0</accession>